<dbReference type="InterPro" id="IPR029044">
    <property type="entry name" value="Nucleotide-diphossugar_trans"/>
</dbReference>
<feature type="binding site" evidence="8">
    <location>
        <begin position="9"/>
        <end position="11"/>
    </location>
    <ligand>
        <name>GTP</name>
        <dbReference type="ChEBI" id="CHEBI:37565"/>
    </ligand>
</feature>
<proteinExistence type="inferred from homology"/>
<dbReference type="GO" id="GO:0046872">
    <property type="term" value="F:metal ion binding"/>
    <property type="evidence" value="ECO:0007669"/>
    <property type="project" value="UniProtKB-KW"/>
</dbReference>
<keyword evidence="3 8" id="KW-0479">Metal-binding</keyword>
<dbReference type="RefSeq" id="WP_040105144.1">
    <property type="nucleotide sequence ID" value="NZ_JABEVU030000001.1"/>
</dbReference>
<evidence type="ECO:0000256" key="8">
    <source>
        <dbReference type="HAMAP-Rule" id="MF_00316"/>
    </source>
</evidence>
<evidence type="ECO:0000256" key="4">
    <source>
        <dbReference type="ARBA" id="ARBA00022741"/>
    </source>
</evidence>
<dbReference type="Proteomes" id="UP000031546">
    <property type="component" value="Unassembled WGS sequence"/>
</dbReference>
<feature type="domain" description="MobA-like NTP transferase" evidence="9">
    <location>
        <begin position="6"/>
        <end position="164"/>
    </location>
</feature>
<gene>
    <name evidence="8" type="primary">mobA</name>
    <name evidence="11" type="ORF">F7P68_0004515</name>
    <name evidence="10" type="ORF">SN16_03200</name>
</gene>
<protein>
    <recommendedName>
        <fullName evidence="8">Probable molybdenum cofactor guanylyltransferase</fullName>
        <shortName evidence="8">MoCo guanylyltransferase</shortName>
        <ecNumber evidence="8">2.7.7.77</ecNumber>
    </recommendedName>
    <alternativeName>
        <fullName evidence="8">GTP:molybdopterin guanylyltransferase</fullName>
    </alternativeName>
    <alternativeName>
        <fullName evidence="8">Mo-MPT guanylyltransferase</fullName>
    </alternativeName>
    <alternativeName>
        <fullName evidence="8">Molybdopterin guanylyltransferase</fullName>
    </alternativeName>
    <alternativeName>
        <fullName evidence="8">Molybdopterin-guanine dinucleotide synthase</fullName>
        <shortName evidence="8">MGD synthase</shortName>
    </alternativeName>
</protein>
<dbReference type="STRING" id="45670.SN16_03200"/>
<keyword evidence="7 8" id="KW-0501">Molybdenum cofactor biosynthesis</keyword>
<comment type="cofactor">
    <cofactor evidence="8">
        <name>Mg(2+)</name>
        <dbReference type="ChEBI" id="CHEBI:18420"/>
    </cofactor>
</comment>
<dbReference type="SUPFAM" id="SSF53448">
    <property type="entry name" value="Nucleotide-diphospho-sugar transferases"/>
    <property type="match status" value="1"/>
</dbReference>
<keyword evidence="6 8" id="KW-0342">GTP-binding</keyword>
<comment type="caution">
    <text evidence="10">The sequence shown here is derived from an EMBL/GenBank/DDBJ whole genome shotgun (WGS) entry which is preliminary data.</text>
</comment>
<name>A0A0C2HJ05_9STAP</name>
<keyword evidence="4 8" id="KW-0547">Nucleotide-binding</keyword>
<keyword evidence="13" id="KW-1185">Reference proteome</keyword>
<keyword evidence="2 8" id="KW-0808">Transferase</keyword>
<comment type="domain">
    <text evidence="8">The N-terminal domain determines nucleotide recognition and specific binding, while the C-terminal domain determines the specific binding to the target protein.</text>
</comment>
<keyword evidence="5 8" id="KW-0460">Magnesium</keyword>
<dbReference type="GO" id="GO:0061603">
    <property type="term" value="F:molybdenum cofactor guanylyltransferase activity"/>
    <property type="evidence" value="ECO:0007669"/>
    <property type="project" value="UniProtKB-EC"/>
</dbReference>
<dbReference type="PANTHER" id="PTHR19136">
    <property type="entry name" value="MOLYBDENUM COFACTOR GUANYLYLTRANSFERASE"/>
    <property type="match status" value="1"/>
</dbReference>
<dbReference type="EMBL" id="JABEVU030000001">
    <property type="protein sequence ID" value="MDB0579785.1"/>
    <property type="molecule type" value="Genomic_DNA"/>
</dbReference>
<dbReference type="GO" id="GO:0006777">
    <property type="term" value="P:Mo-molybdopterin cofactor biosynthetic process"/>
    <property type="evidence" value="ECO:0007669"/>
    <property type="project" value="UniProtKB-KW"/>
</dbReference>
<comment type="caution">
    <text evidence="8">Lacks conserved residue(s) required for the propagation of feature annotation.</text>
</comment>
<dbReference type="Pfam" id="PF12804">
    <property type="entry name" value="NTP_transf_3"/>
    <property type="match status" value="1"/>
</dbReference>
<dbReference type="PANTHER" id="PTHR19136:SF81">
    <property type="entry name" value="MOLYBDENUM COFACTOR GUANYLYLTRANSFERASE"/>
    <property type="match status" value="1"/>
</dbReference>
<dbReference type="AlphaFoldDB" id="A0A0C2HJ05"/>
<evidence type="ECO:0000313" key="11">
    <source>
        <dbReference type="EMBL" id="MDB0579785.1"/>
    </source>
</evidence>
<comment type="similarity">
    <text evidence="8">Belongs to the MobA family.</text>
</comment>
<dbReference type="OrthoDB" id="9788394at2"/>
<dbReference type="InterPro" id="IPR025877">
    <property type="entry name" value="MobA-like_NTP_Trfase"/>
</dbReference>
<evidence type="ECO:0000256" key="6">
    <source>
        <dbReference type="ARBA" id="ARBA00023134"/>
    </source>
</evidence>
<feature type="binding site" evidence="8">
    <location>
        <position position="99"/>
    </location>
    <ligand>
        <name>Mg(2+)</name>
        <dbReference type="ChEBI" id="CHEBI:18420"/>
    </ligand>
</feature>
<evidence type="ECO:0000256" key="2">
    <source>
        <dbReference type="ARBA" id="ARBA00022679"/>
    </source>
</evidence>
<keyword evidence="1 8" id="KW-0963">Cytoplasm</keyword>
<comment type="catalytic activity">
    <reaction evidence="8">
        <text>Mo-molybdopterin + GTP + H(+) = Mo-molybdopterin guanine dinucleotide + diphosphate</text>
        <dbReference type="Rhea" id="RHEA:34243"/>
        <dbReference type="ChEBI" id="CHEBI:15378"/>
        <dbReference type="ChEBI" id="CHEBI:33019"/>
        <dbReference type="ChEBI" id="CHEBI:37565"/>
        <dbReference type="ChEBI" id="CHEBI:71302"/>
        <dbReference type="ChEBI" id="CHEBI:71310"/>
        <dbReference type="EC" id="2.7.7.77"/>
    </reaction>
</comment>
<evidence type="ECO:0000313" key="12">
    <source>
        <dbReference type="Proteomes" id="UP000031546"/>
    </source>
</evidence>
<comment type="function">
    <text evidence="8">Transfers a GMP moiety from GTP to Mo-molybdopterin (Mo-MPT) cofactor (Moco or molybdenum cofactor) to form Mo-molybdopterin guanine dinucleotide (Mo-MGD) cofactor.</text>
</comment>
<accession>A0A0C2HJ05</accession>
<dbReference type="GO" id="GO:0005525">
    <property type="term" value="F:GTP binding"/>
    <property type="evidence" value="ECO:0007669"/>
    <property type="project" value="UniProtKB-UniRule"/>
</dbReference>
<reference evidence="11" key="3">
    <citation type="submission" date="2022-12" db="EMBL/GenBank/DDBJ databases">
        <title>Genome analysis and biological profiling of marine Salinicoccus roseus MOSEL-ME25.</title>
        <authorList>
            <person name="Mirza F.T."/>
            <person name="Xie Y."/>
            <person name="Shinwari Z.K."/>
        </authorList>
    </citation>
    <scope>NUCLEOTIDE SEQUENCE</scope>
    <source>
        <strain evidence="11">MOSEL-ME25</strain>
    </source>
</reference>
<dbReference type="EC" id="2.7.7.77" evidence="8"/>
<dbReference type="GO" id="GO:0005737">
    <property type="term" value="C:cytoplasm"/>
    <property type="evidence" value="ECO:0007669"/>
    <property type="project" value="UniProtKB-SubCell"/>
</dbReference>
<dbReference type="GeneID" id="77844545"/>
<evidence type="ECO:0000256" key="7">
    <source>
        <dbReference type="ARBA" id="ARBA00023150"/>
    </source>
</evidence>
<comment type="subcellular location">
    <subcellularLocation>
        <location evidence="8">Cytoplasm</location>
    </subcellularLocation>
</comment>
<dbReference type="EMBL" id="JXII01000002">
    <property type="protein sequence ID" value="KIH71684.1"/>
    <property type="molecule type" value="Genomic_DNA"/>
</dbReference>
<evidence type="ECO:0000256" key="5">
    <source>
        <dbReference type="ARBA" id="ARBA00022842"/>
    </source>
</evidence>
<sequence>MTETIGIVLAGGNSTRFGEDKAFFELEGRPMYRHALDALVEAGRCDRIAISTNARLKAHFNGYQTVVDHPEFQDQGPLGGLFALAEAFPGQRLLVVTCDAPYVSPSWLQILHDRAVEHKDAIIVTKEGERLHPLIAVYQGSDLSKTIRQLLEENRRSMRALFEKKEMIEVDAALHDIDNGTFMNINRKTDIH</sequence>
<keyword evidence="11" id="KW-0548">Nucleotidyltransferase</keyword>
<evidence type="ECO:0000256" key="1">
    <source>
        <dbReference type="ARBA" id="ARBA00022490"/>
    </source>
</evidence>
<dbReference type="InterPro" id="IPR013482">
    <property type="entry name" value="Molybde_CF_guanTrfase"/>
</dbReference>
<dbReference type="HAMAP" id="MF_00316">
    <property type="entry name" value="MobA"/>
    <property type="match status" value="1"/>
</dbReference>
<feature type="binding site" evidence="8">
    <location>
        <position position="21"/>
    </location>
    <ligand>
        <name>GTP</name>
        <dbReference type="ChEBI" id="CHEBI:37565"/>
    </ligand>
</feature>
<evidence type="ECO:0000313" key="13">
    <source>
        <dbReference type="Proteomes" id="UP000527860"/>
    </source>
</evidence>
<dbReference type="Gene3D" id="3.90.550.10">
    <property type="entry name" value="Spore Coat Polysaccharide Biosynthesis Protein SpsA, Chain A"/>
    <property type="match status" value="1"/>
</dbReference>
<dbReference type="Proteomes" id="UP000527860">
    <property type="component" value="Unassembled WGS sequence"/>
</dbReference>
<evidence type="ECO:0000259" key="9">
    <source>
        <dbReference type="Pfam" id="PF12804"/>
    </source>
</evidence>
<feature type="binding site" evidence="8">
    <location>
        <position position="68"/>
    </location>
    <ligand>
        <name>GTP</name>
        <dbReference type="ChEBI" id="CHEBI:37565"/>
    </ligand>
</feature>
<dbReference type="CDD" id="cd02503">
    <property type="entry name" value="MobA"/>
    <property type="match status" value="1"/>
</dbReference>
<feature type="binding site" evidence="8">
    <location>
        <position position="99"/>
    </location>
    <ligand>
        <name>GTP</name>
        <dbReference type="ChEBI" id="CHEBI:37565"/>
    </ligand>
</feature>
<organism evidence="10 12">
    <name type="scientific">Salinicoccus roseus</name>
    <dbReference type="NCBI Taxonomy" id="45670"/>
    <lineage>
        <taxon>Bacteria</taxon>
        <taxon>Bacillati</taxon>
        <taxon>Bacillota</taxon>
        <taxon>Bacilli</taxon>
        <taxon>Bacillales</taxon>
        <taxon>Staphylococcaceae</taxon>
        <taxon>Salinicoccus</taxon>
    </lineage>
</organism>
<reference evidence="10 12" key="1">
    <citation type="submission" date="2015-01" db="EMBL/GenBank/DDBJ databases">
        <title>Genome sequences of high lactate-tolerant strain Salinicoccus roseus W12 with industrial interest.</title>
        <authorList>
            <person name="Wang H."/>
            <person name="Yu B."/>
        </authorList>
    </citation>
    <scope>NUCLEOTIDE SEQUENCE [LARGE SCALE GENOMIC DNA]</scope>
    <source>
        <strain evidence="10 12">W12</strain>
    </source>
</reference>
<evidence type="ECO:0000313" key="10">
    <source>
        <dbReference type="EMBL" id="KIH71684.1"/>
    </source>
</evidence>
<evidence type="ECO:0000256" key="3">
    <source>
        <dbReference type="ARBA" id="ARBA00022723"/>
    </source>
</evidence>
<reference evidence="11" key="2">
    <citation type="submission" date="2020-04" db="EMBL/GenBank/DDBJ databases">
        <authorList>
            <person name="Tanveer F."/>
            <person name="Xie Y."/>
            <person name="Shinwari Z.K."/>
        </authorList>
    </citation>
    <scope>NUCLEOTIDE SEQUENCE</scope>
    <source>
        <strain evidence="11">MOSEL-ME25</strain>
    </source>
</reference>